<feature type="transmembrane region" description="Helical" evidence="15">
    <location>
        <begin position="196"/>
        <end position="223"/>
    </location>
</feature>
<evidence type="ECO:0000256" key="13">
    <source>
        <dbReference type="ARBA" id="ARBA00023224"/>
    </source>
</evidence>
<dbReference type="SUPFAM" id="SSF81321">
    <property type="entry name" value="Family A G protein-coupled receptor-like"/>
    <property type="match status" value="1"/>
</dbReference>
<dbReference type="InterPro" id="IPR000276">
    <property type="entry name" value="GPCR_Rhodpsn"/>
</dbReference>
<evidence type="ECO:0000259" key="16">
    <source>
        <dbReference type="PROSITE" id="PS50262"/>
    </source>
</evidence>
<keyword evidence="9 15" id="KW-0472">Membrane</keyword>
<dbReference type="GO" id="GO:0004930">
    <property type="term" value="F:G protein-coupled receptor activity"/>
    <property type="evidence" value="ECO:0007669"/>
    <property type="project" value="UniProtKB-KW"/>
</dbReference>
<keyword evidence="10" id="KW-1015">Disulfide bond</keyword>
<evidence type="ECO:0000256" key="10">
    <source>
        <dbReference type="ARBA" id="ARBA00023157"/>
    </source>
</evidence>
<evidence type="ECO:0000256" key="2">
    <source>
        <dbReference type="ARBA" id="ARBA00004651"/>
    </source>
</evidence>
<feature type="transmembrane region" description="Helical" evidence="15">
    <location>
        <begin position="110"/>
        <end position="131"/>
    </location>
</feature>
<dbReference type="AlphaFoldDB" id="A0A069DUM7"/>
<evidence type="ECO:0000256" key="5">
    <source>
        <dbReference type="ARBA" id="ARBA00022692"/>
    </source>
</evidence>
<dbReference type="InterPro" id="IPR017452">
    <property type="entry name" value="GPCR_Rhodpsn_7TM"/>
</dbReference>
<name>A0A069DUM7_9CNID</name>
<dbReference type="PRINTS" id="PR00237">
    <property type="entry name" value="GPCRRHODOPSN"/>
</dbReference>
<evidence type="ECO:0000256" key="15">
    <source>
        <dbReference type="SAM" id="Phobius"/>
    </source>
</evidence>
<dbReference type="GO" id="GO:0005768">
    <property type="term" value="C:endosome"/>
    <property type="evidence" value="ECO:0007669"/>
    <property type="project" value="TreeGrafter"/>
</dbReference>
<feature type="transmembrane region" description="Helical" evidence="15">
    <location>
        <begin position="265"/>
        <end position="292"/>
    </location>
</feature>
<dbReference type="Gene3D" id="1.20.1070.10">
    <property type="entry name" value="Rhodopsin 7-helix transmembrane proteins"/>
    <property type="match status" value="1"/>
</dbReference>
<feature type="transmembrane region" description="Helical" evidence="15">
    <location>
        <begin position="69"/>
        <end position="90"/>
    </location>
</feature>
<evidence type="ECO:0000256" key="6">
    <source>
        <dbReference type="ARBA" id="ARBA00022989"/>
    </source>
</evidence>
<keyword evidence="12" id="KW-0325">Glycoprotein</keyword>
<dbReference type="Pfam" id="PF00001">
    <property type="entry name" value="7tm_1"/>
    <property type="match status" value="1"/>
</dbReference>
<sequence length="425" mass="47826">TQIMNYLNGTPYKNTLNPPLSALQYDAIEITASLLIQEIFLGLISILGVIGNCMVCYTVVKRAQVKHSTWYFLCCLSISDAFVCLVNIPILMYATYDESVIDNGTFLCQFNGFCLVCFFLVSVLTLSGISLHKYYYIRRPLHLRASTKSLRIIGFIWFVSIGIALGPLVGWSQYSHVHGHKQCVPASIRPATNVDFSYLGVLLLVGFFIPLISMVYCYTAIFIETLSHHKRLNSTSIRGDTTFDRRKRAAGRTGRRGSVTYDWGILKTVFIVVTTFIVCWAPFVVYICYNFTQNLTPSMTLSQVAFMLAYAQSILNPVIYALRHDLFRTQFKSVICCIKYMNVDIRSERSGSGTHPGSLFLVDGMSRSTSSSSSSSDSTLVFYQRKDSTFSRKPNSYAPKLDSITERSMPALPSYDNEVFQLNAE</sequence>
<dbReference type="PROSITE" id="PS50262">
    <property type="entry name" value="G_PROTEIN_RECEP_F1_2"/>
    <property type="match status" value="1"/>
</dbReference>
<keyword evidence="8" id="KW-0969">Cilium</keyword>
<feature type="transmembrane region" description="Helical" evidence="15">
    <location>
        <begin position="152"/>
        <end position="171"/>
    </location>
</feature>
<evidence type="ECO:0000256" key="8">
    <source>
        <dbReference type="ARBA" id="ARBA00023069"/>
    </source>
</evidence>
<feature type="domain" description="G-protein coupled receptors family 1 profile" evidence="16">
    <location>
        <begin position="51"/>
        <end position="320"/>
    </location>
</feature>
<dbReference type="PANTHER" id="PTHR22752:SF10">
    <property type="entry name" value="G-PROTEIN COUPLED RECEPTOR 161"/>
    <property type="match status" value="1"/>
</dbReference>
<dbReference type="PANTHER" id="PTHR22752">
    <property type="entry name" value="G PROTEIN-COUPLED RECEPTOR"/>
    <property type="match status" value="1"/>
</dbReference>
<keyword evidence="13" id="KW-0807">Transducer</keyword>
<keyword evidence="6 15" id="KW-1133">Transmembrane helix</keyword>
<feature type="non-terminal residue" evidence="17">
    <location>
        <position position="1"/>
    </location>
</feature>
<keyword evidence="4" id="KW-1003">Cell membrane</keyword>
<dbReference type="EMBL" id="GBGP01000225">
    <property type="protein sequence ID" value="JAC84969.1"/>
    <property type="molecule type" value="mRNA"/>
</dbReference>
<reference evidence="17" key="1">
    <citation type="journal article" date="2014" name="PLoS Genet.">
        <title>Differential Responses to Wnt and PCP Disruption Predict Expression and Developmental Function of Conserved and Novel Genes in a Cnidarian.</title>
        <authorList>
            <person name="Lapebie P."/>
            <person name="Ruggiero A."/>
            <person name="Barreau C."/>
            <person name="Chevalier S."/>
            <person name="Chang P."/>
            <person name="Dru P."/>
            <person name="Houliston E."/>
            <person name="Momose T."/>
        </authorList>
    </citation>
    <scope>NUCLEOTIDE SEQUENCE</scope>
</reference>
<dbReference type="CDD" id="cd00637">
    <property type="entry name" value="7tm_classA_rhodopsin-like"/>
    <property type="match status" value="1"/>
</dbReference>
<keyword evidence="3" id="KW-0217">Developmental protein</keyword>
<feature type="transmembrane region" description="Helical" evidence="15">
    <location>
        <begin position="304"/>
        <end position="322"/>
    </location>
</feature>
<dbReference type="SMART" id="SM01381">
    <property type="entry name" value="7TM_GPCR_Srsx"/>
    <property type="match status" value="1"/>
</dbReference>
<comment type="subcellular location">
    <subcellularLocation>
        <location evidence="2">Cell membrane</location>
        <topology evidence="2">Multi-pass membrane protein</topology>
    </subcellularLocation>
    <subcellularLocation>
        <location evidence="1">Cell projection</location>
        <location evidence="1">Cilium membrane</location>
    </subcellularLocation>
</comment>
<evidence type="ECO:0000313" key="17">
    <source>
        <dbReference type="EMBL" id="JAC84969.1"/>
    </source>
</evidence>
<evidence type="ECO:0000256" key="11">
    <source>
        <dbReference type="ARBA" id="ARBA00023170"/>
    </source>
</evidence>
<proteinExistence type="evidence at transcript level"/>
<organism evidence="17">
    <name type="scientific">Clytia hemisphaerica</name>
    <dbReference type="NCBI Taxonomy" id="252671"/>
    <lineage>
        <taxon>Eukaryota</taxon>
        <taxon>Metazoa</taxon>
        <taxon>Cnidaria</taxon>
        <taxon>Hydrozoa</taxon>
        <taxon>Hydroidolina</taxon>
        <taxon>Leptothecata</taxon>
        <taxon>Obeliida</taxon>
        <taxon>Clytiidae</taxon>
        <taxon>Clytia</taxon>
    </lineage>
</organism>
<evidence type="ECO:0000256" key="3">
    <source>
        <dbReference type="ARBA" id="ARBA00022473"/>
    </source>
</evidence>
<protein>
    <submittedName>
        <fullName evidence="17">Seven transmembrane protein</fullName>
    </submittedName>
</protein>
<evidence type="ECO:0000256" key="4">
    <source>
        <dbReference type="ARBA" id="ARBA00022475"/>
    </source>
</evidence>
<evidence type="ECO:0000256" key="14">
    <source>
        <dbReference type="ARBA" id="ARBA00023273"/>
    </source>
</evidence>
<accession>A0A069DUM7</accession>
<evidence type="ECO:0000256" key="9">
    <source>
        <dbReference type="ARBA" id="ARBA00023136"/>
    </source>
</evidence>
<keyword evidence="11" id="KW-0675">Receptor</keyword>
<keyword evidence="7" id="KW-0297">G-protein coupled receptor</keyword>
<evidence type="ECO:0000256" key="7">
    <source>
        <dbReference type="ARBA" id="ARBA00023040"/>
    </source>
</evidence>
<feature type="transmembrane region" description="Helical" evidence="15">
    <location>
        <begin position="39"/>
        <end position="60"/>
    </location>
</feature>
<evidence type="ECO:0000256" key="12">
    <source>
        <dbReference type="ARBA" id="ARBA00023180"/>
    </source>
</evidence>
<keyword evidence="14" id="KW-0966">Cell projection</keyword>
<keyword evidence="5 15" id="KW-0812">Transmembrane</keyword>
<dbReference type="GO" id="GO:0060170">
    <property type="term" value="C:ciliary membrane"/>
    <property type="evidence" value="ECO:0007669"/>
    <property type="project" value="UniProtKB-SubCell"/>
</dbReference>
<evidence type="ECO:0000256" key="1">
    <source>
        <dbReference type="ARBA" id="ARBA00004309"/>
    </source>
</evidence>